<dbReference type="InterPro" id="IPR003140">
    <property type="entry name" value="PLipase/COase/thioEstase"/>
</dbReference>
<dbReference type="GO" id="GO:0016787">
    <property type="term" value="F:hydrolase activity"/>
    <property type="evidence" value="ECO:0007669"/>
    <property type="project" value="InterPro"/>
</dbReference>
<feature type="domain" description="Phospholipase/carboxylesterase/thioesterase" evidence="2">
    <location>
        <begin position="95"/>
        <end position="203"/>
    </location>
</feature>
<dbReference type="PANTHER" id="PTHR43037">
    <property type="entry name" value="UNNAMED PRODUCT-RELATED"/>
    <property type="match status" value="1"/>
</dbReference>
<dbReference type="EMBL" id="CP130319">
    <property type="protein sequence ID" value="WNR45257.1"/>
    <property type="molecule type" value="Genomic_DNA"/>
</dbReference>
<evidence type="ECO:0000313" key="3">
    <source>
        <dbReference type="EMBL" id="WNR45257.1"/>
    </source>
</evidence>
<evidence type="ECO:0000313" key="4">
    <source>
        <dbReference type="Proteomes" id="UP001304650"/>
    </source>
</evidence>
<dbReference type="Pfam" id="PF02230">
    <property type="entry name" value="Abhydrolase_2"/>
    <property type="match status" value="1"/>
</dbReference>
<reference evidence="3" key="1">
    <citation type="submission" date="2022-02" db="EMBL/GenBank/DDBJ databases">
        <title>Paenibacillus sp. MBLB1832 Whole Genome Shotgun Sequencing.</title>
        <authorList>
            <person name="Hwang C.Y."/>
            <person name="Cho E.-S."/>
            <person name="Seo M.-J."/>
        </authorList>
    </citation>
    <scope>NUCLEOTIDE SEQUENCE</scope>
    <source>
        <strain evidence="3">MBLB1832</strain>
    </source>
</reference>
<dbReference type="Proteomes" id="UP001304650">
    <property type="component" value="Chromosome"/>
</dbReference>
<accession>A0AA96LNH9</accession>
<dbReference type="KEGG" id="proo:MJB10_03730"/>
<evidence type="ECO:0000259" key="2">
    <source>
        <dbReference type="Pfam" id="PF02230"/>
    </source>
</evidence>
<evidence type="ECO:0000256" key="1">
    <source>
        <dbReference type="ARBA" id="ARBA00022729"/>
    </source>
</evidence>
<organism evidence="3 4">
    <name type="scientific">Paenibacillus roseopurpureus</name>
    <dbReference type="NCBI Taxonomy" id="2918901"/>
    <lineage>
        <taxon>Bacteria</taxon>
        <taxon>Bacillati</taxon>
        <taxon>Bacillota</taxon>
        <taxon>Bacilli</taxon>
        <taxon>Bacillales</taxon>
        <taxon>Paenibacillaceae</taxon>
        <taxon>Paenibacillus</taxon>
    </lineage>
</organism>
<dbReference type="Gene3D" id="3.40.50.1820">
    <property type="entry name" value="alpha/beta hydrolase"/>
    <property type="match status" value="1"/>
</dbReference>
<keyword evidence="1" id="KW-0732">Signal</keyword>
<dbReference type="SUPFAM" id="SSF53474">
    <property type="entry name" value="alpha/beta-Hydrolases"/>
    <property type="match status" value="1"/>
</dbReference>
<dbReference type="InterPro" id="IPR029058">
    <property type="entry name" value="AB_hydrolase_fold"/>
</dbReference>
<protein>
    <submittedName>
        <fullName evidence="3">Phospholipase</fullName>
    </submittedName>
</protein>
<keyword evidence="4" id="KW-1185">Reference proteome</keyword>
<name>A0AA96LNH9_9BACL</name>
<gene>
    <name evidence="3" type="ORF">MJB10_03730</name>
</gene>
<dbReference type="RefSeq" id="WP_314801851.1">
    <property type="nucleotide sequence ID" value="NZ_CP130319.1"/>
</dbReference>
<dbReference type="InterPro" id="IPR050955">
    <property type="entry name" value="Plant_Biomass_Hydrol_Est"/>
</dbReference>
<dbReference type="AlphaFoldDB" id="A0AA96LNH9"/>
<sequence length="222" mass="24664">MCKMIKLEPNVWSSTSQRERRLQYLVFQPTCATNSGARLPLLLYLHGAGSKGEDLQQVEQSVLPQTLVETGLPFPFVLVCPQCPGSRSGWQSDILAELLDELIPALNIDPSRIYATGISMGGRGVYELAYDYGDRLAAIVPLCAFGIPNLAPRLQELPIWAFHGDQDEVLPLARGQEMADALQGVGSPSLFTRLEGLGHDIGETVYRSNELWEWLLEQRRQL</sequence>
<proteinExistence type="predicted"/>
<dbReference type="PANTHER" id="PTHR43037:SF1">
    <property type="entry name" value="BLL1128 PROTEIN"/>
    <property type="match status" value="1"/>
</dbReference>